<dbReference type="PRINTS" id="PR00633">
    <property type="entry name" value="RCCNDNSATION"/>
</dbReference>
<dbReference type="Proteomes" id="UP000038040">
    <property type="component" value="Unplaced"/>
</dbReference>
<dbReference type="Gene3D" id="2.130.10.30">
    <property type="entry name" value="Regulator of chromosome condensation 1/beta-lactamase-inhibitor protein II"/>
    <property type="match status" value="1"/>
</dbReference>
<dbReference type="Pfam" id="PF00415">
    <property type="entry name" value="RCC1"/>
    <property type="match status" value="1"/>
</dbReference>
<name>A0A0N4UNA1_DRAME</name>
<dbReference type="PROSITE" id="PS50012">
    <property type="entry name" value="RCC1_3"/>
    <property type="match status" value="1"/>
</dbReference>
<reference evidence="5" key="1">
    <citation type="submission" date="2017-02" db="UniProtKB">
        <authorList>
            <consortium name="WormBaseParasite"/>
        </authorList>
    </citation>
    <scope>IDENTIFICATION</scope>
</reference>
<sequence length="228" mass="25944">MYESSELLHLNAKEFHLKNCNIPKTNFKTKNDHLIFTVGTICYLISNKEKGSNLREIFAENNENEAPAMNCEISEEIIKCSSGNGHALLLSSLGEVYSLGNGNHGELGRGSFDNQEIPKKIEFLSSLKIIDIACGSWHSIALSDDYNVYVWGWNNFGQLSNISSLVNIPYPLEIDDEIIAVDAYRNCTLLYTANMTVISYGSFVFHNNPNFFYFFFSKQFHFRSLLFF</sequence>
<proteinExistence type="predicted"/>
<dbReference type="InterPro" id="IPR052830">
    <property type="entry name" value="RCC1_domain-containing"/>
</dbReference>
<evidence type="ECO:0000256" key="1">
    <source>
        <dbReference type="PROSITE-ProRule" id="PRU00235"/>
    </source>
</evidence>
<reference evidence="2 4" key="2">
    <citation type="submission" date="2018-11" db="EMBL/GenBank/DDBJ databases">
        <authorList>
            <consortium name="Pathogen Informatics"/>
        </authorList>
    </citation>
    <scope>NUCLEOTIDE SEQUENCE [LARGE SCALE GENOMIC DNA]</scope>
</reference>
<dbReference type="AlphaFoldDB" id="A0A0N4UNA1"/>
<organism evidence="3 5">
    <name type="scientific">Dracunculus medinensis</name>
    <name type="common">Guinea worm</name>
    <dbReference type="NCBI Taxonomy" id="318479"/>
    <lineage>
        <taxon>Eukaryota</taxon>
        <taxon>Metazoa</taxon>
        <taxon>Ecdysozoa</taxon>
        <taxon>Nematoda</taxon>
        <taxon>Chromadorea</taxon>
        <taxon>Rhabditida</taxon>
        <taxon>Spirurina</taxon>
        <taxon>Dracunculoidea</taxon>
        <taxon>Dracunculidae</taxon>
        <taxon>Dracunculus</taxon>
    </lineage>
</organism>
<evidence type="ECO:0000313" key="3">
    <source>
        <dbReference type="Proteomes" id="UP000038040"/>
    </source>
</evidence>
<accession>A0A0N4UNA1</accession>
<evidence type="ECO:0000313" key="4">
    <source>
        <dbReference type="Proteomes" id="UP000274756"/>
    </source>
</evidence>
<gene>
    <name evidence="2" type="ORF">DME_LOCUS3085</name>
</gene>
<dbReference type="STRING" id="318479.A0A0N4UNA1"/>
<dbReference type="Proteomes" id="UP000274756">
    <property type="component" value="Unassembled WGS sequence"/>
</dbReference>
<protein>
    <submittedName>
        <fullName evidence="5">Regulator of chromosome condensation domain-containing protein</fullName>
    </submittedName>
</protein>
<dbReference type="PANTHER" id="PTHR46849:SF1">
    <property type="entry name" value="RCC1 DOMAIN-CONTAINING PROTEIN 1"/>
    <property type="match status" value="1"/>
</dbReference>
<dbReference type="SUPFAM" id="SSF50985">
    <property type="entry name" value="RCC1/BLIP-II"/>
    <property type="match status" value="1"/>
</dbReference>
<keyword evidence="4" id="KW-1185">Reference proteome</keyword>
<dbReference type="PROSITE" id="PS00626">
    <property type="entry name" value="RCC1_2"/>
    <property type="match status" value="1"/>
</dbReference>
<evidence type="ECO:0000313" key="5">
    <source>
        <dbReference type="WBParaSite" id="DME_0000937401-mRNA-1"/>
    </source>
</evidence>
<dbReference type="EMBL" id="UYYG01000103">
    <property type="protein sequence ID" value="VDN53112.1"/>
    <property type="molecule type" value="Genomic_DNA"/>
</dbReference>
<evidence type="ECO:0000313" key="2">
    <source>
        <dbReference type="EMBL" id="VDN53112.1"/>
    </source>
</evidence>
<dbReference type="InterPro" id="IPR000408">
    <property type="entry name" value="Reg_chr_condens"/>
</dbReference>
<feature type="repeat" description="RCC1" evidence="1">
    <location>
        <begin position="94"/>
        <end position="145"/>
    </location>
</feature>
<dbReference type="PANTHER" id="PTHR46849">
    <property type="entry name" value="RCC1 DOMAIN-CONTAINING PROTEIN 1"/>
    <property type="match status" value="1"/>
</dbReference>
<dbReference type="OrthoDB" id="5370059at2759"/>
<dbReference type="WBParaSite" id="DME_0000937401-mRNA-1">
    <property type="protein sequence ID" value="DME_0000937401-mRNA-1"/>
    <property type="gene ID" value="DME_0000937401"/>
</dbReference>
<dbReference type="InterPro" id="IPR009091">
    <property type="entry name" value="RCC1/BLIP-II"/>
</dbReference>